<dbReference type="GO" id="GO:0016755">
    <property type="term" value="F:aminoacyltransferase activity"/>
    <property type="evidence" value="ECO:0007669"/>
    <property type="project" value="InterPro"/>
</dbReference>
<proteinExistence type="inferred from homology"/>
<dbReference type="PANTHER" id="PTHR36174:SF1">
    <property type="entry name" value="LIPID II:GLYCINE GLYCYLTRANSFERASE"/>
    <property type="match status" value="1"/>
</dbReference>
<dbReference type="EMBL" id="MFZH01000006">
    <property type="protein sequence ID" value="OGK19729.1"/>
    <property type="molecule type" value="Genomic_DNA"/>
</dbReference>
<dbReference type="GO" id="GO:0071555">
    <property type="term" value="P:cell wall organization"/>
    <property type="evidence" value="ECO:0007669"/>
    <property type="project" value="UniProtKB-KW"/>
</dbReference>
<keyword evidence="2" id="KW-0808">Transferase</keyword>
<keyword evidence="3" id="KW-0133">Cell shape</keyword>
<dbReference type="PROSITE" id="PS51191">
    <property type="entry name" value="FEMABX"/>
    <property type="match status" value="1"/>
</dbReference>
<evidence type="ECO:0000256" key="1">
    <source>
        <dbReference type="ARBA" id="ARBA00009943"/>
    </source>
</evidence>
<evidence type="ECO:0000256" key="6">
    <source>
        <dbReference type="ARBA" id="ARBA00023316"/>
    </source>
</evidence>
<dbReference type="AlphaFoldDB" id="A0A1F7GLE5"/>
<evidence type="ECO:0000313" key="8">
    <source>
        <dbReference type="Proteomes" id="UP000176850"/>
    </source>
</evidence>
<dbReference type="GO" id="GO:0009252">
    <property type="term" value="P:peptidoglycan biosynthetic process"/>
    <property type="evidence" value="ECO:0007669"/>
    <property type="project" value="UniProtKB-KW"/>
</dbReference>
<gene>
    <name evidence="7" type="ORF">A2799_00950</name>
</gene>
<evidence type="ECO:0008006" key="9">
    <source>
        <dbReference type="Google" id="ProtNLM"/>
    </source>
</evidence>
<keyword evidence="6" id="KW-0961">Cell wall biogenesis/degradation</keyword>
<dbReference type="Gene3D" id="3.40.630.30">
    <property type="match status" value="1"/>
</dbReference>
<dbReference type="Pfam" id="PF02388">
    <property type="entry name" value="FemAB"/>
    <property type="match status" value="2"/>
</dbReference>
<dbReference type="Proteomes" id="UP000176850">
    <property type="component" value="Unassembled WGS sequence"/>
</dbReference>
<keyword evidence="5" id="KW-0012">Acyltransferase</keyword>
<organism evidence="7 8">
    <name type="scientific">Candidatus Roizmanbacteria bacterium RIFCSPHIGHO2_01_FULL_39_24</name>
    <dbReference type="NCBI Taxonomy" id="1802032"/>
    <lineage>
        <taxon>Bacteria</taxon>
        <taxon>Candidatus Roizmaniibacteriota</taxon>
    </lineage>
</organism>
<accession>A0A1F7GLE5</accession>
<protein>
    <recommendedName>
        <fullName evidence="9">BioF2-like acetyltransferase domain-containing protein</fullName>
    </recommendedName>
</protein>
<evidence type="ECO:0000256" key="3">
    <source>
        <dbReference type="ARBA" id="ARBA00022960"/>
    </source>
</evidence>
<comment type="similarity">
    <text evidence="1">Belongs to the FemABX family.</text>
</comment>
<comment type="caution">
    <text evidence="7">The sequence shown here is derived from an EMBL/GenBank/DDBJ whole genome shotgun (WGS) entry which is preliminary data.</text>
</comment>
<sequence>MKIEIIKDDFDREKYNRVAPHPLQSWEWGEARKKMGIEVLRIGEFRDDVLKNVFQVTFHKIPKIPFKIGYLPRSVFPNKDVLHFLQIGGQRRNCIFIKVEPYVEKGQPSQSYHPHLVKSPHPLFPKWTQMLDLRLSEEELMKKLKPKTRYNIKVAQKNGIVVREMTNETGFNVFVGLYFGTASRQQYYGHNKKYHETIFNNFKEGIAHILIAFRGNTPLASYELFTFNDVLYYPYGGSSVDYRNLMAPNLLMWEAILFGKKHGCTRFDMWGSLPPNYEQNDPWAGFTRFKEGYGTKFVELVSGRDLIVSPLLYNIYNIAYNVRKKVMRMG</sequence>
<dbReference type="GO" id="GO:0008360">
    <property type="term" value="P:regulation of cell shape"/>
    <property type="evidence" value="ECO:0007669"/>
    <property type="project" value="UniProtKB-KW"/>
</dbReference>
<dbReference type="InterPro" id="IPR016181">
    <property type="entry name" value="Acyl_CoA_acyltransferase"/>
</dbReference>
<evidence type="ECO:0000313" key="7">
    <source>
        <dbReference type="EMBL" id="OGK19729.1"/>
    </source>
</evidence>
<dbReference type="PANTHER" id="PTHR36174">
    <property type="entry name" value="LIPID II:GLYCINE GLYCYLTRANSFERASE"/>
    <property type="match status" value="1"/>
</dbReference>
<evidence type="ECO:0000256" key="4">
    <source>
        <dbReference type="ARBA" id="ARBA00022984"/>
    </source>
</evidence>
<dbReference type="SUPFAM" id="SSF55729">
    <property type="entry name" value="Acyl-CoA N-acyltransferases (Nat)"/>
    <property type="match status" value="2"/>
</dbReference>
<keyword evidence="4" id="KW-0573">Peptidoglycan synthesis</keyword>
<evidence type="ECO:0000256" key="5">
    <source>
        <dbReference type="ARBA" id="ARBA00023315"/>
    </source>
</evidence>
<name>A0A1F7GLE5_9BACT</name>
<evidence type="ECO:0000256" key="2">
    <source>
        <dbReference type="ARBA" id="ARBA00022679"/>
    </source>
</evidence>
<dbReference type="InterPro" id="IPR050644">
    <property type="entry name" value="PG_Glycine_Bridge_Synth"/>
</dbReference>
<reference evidence="7 8" key="1">
    <citation type="journal article" date="2016" name="Nat. Commun.">
        <title>Thousands of microbial genomes shed light on interconnected biogeochemical processes in an aquifer system.</title>
        <authorList>
            <person name="Anantharaman K."/>
            <person name="Brown C.T."/>
            <person name="Hug L.A."/>
            <person name="Sharon I."/>
            <person name="Castelle C.J."/>
            <person name="Probst A.J."/>
            <person name="Thomas B.C."/>
            <person name="Singh A."/>
            <person name="Wilkins M.J."/>
            <person name="Karaoz U."/>
            <person name="Brodie E.L."/>
            <person name="Williams K.H."/>
            <person name="Hubbard S.S."/>
            <person name="Banfield J.F."/>
        </authorList>
    </citation>
    <scope>NUCLEOTIDE SEQUENCE [LARGE SCALE GENOMIC DNA]</scope>
</reference>
<dbReference type="InterPro" id="IPR003447">
    <property type="entry name" value="FEMABX"/>
</dbReference>